<dbReference type="PANTHER" id="PTHR39569:SF1">
    <property type="entry name" value="INORGANIC TRIPHOSPHATASE"/>
    <property type="match status" value="1"/>
</dbReference>
<dbReference type="RefSeq" id="WP_418158423.1">
    <property type="nucleotide sequence ID" value="NZ_JBBLZC010000004.1"/>
</dbReference>
<dbReference type="CDD" id="cd07756">
    <property type="entry name" value="CYTH-like_Pase_CHAD"/>
    <property type="match status" value="1"/>
</dbReference>
<evidence type="ECO:0000313" key="3">
    <source>
        <dbReference type="EMBL" id="MEK0082570.1"/>
    </source>
</evidence>
<name>A0ABU8XMZ3_9PROT</name>
<dbReference type="InterPro" id="IPR038186">
    <property type="entry name" value="CHAD_dom_sf"/>
</dbReference>
<dbReference type="PANTHER" id="PTHR39569">
    <property type="entry name" value="INORGANIC TRIPHOSPHATASE"/>
    <property type="match status" value="1"/>
</dbReference>
<evidence type="ECO:0000259" key="1">
    <source>
        <dbReference type="PROSITE" id="PS51707"/>
    </source>
</evidence>
<proteinExistence type="predicted"/>
<comment type="caution">
    <text evidence="3">The sequence shown here is derived from an EMBL/GenBank/DDBJ whole genome shotgun (WGS) entry which is preliminary data.</text>
</comment>
<dbReference type="InterPro" id="IPR033469">
    <property type="entry name" value="CYTH-like_dom_sf"/>
</dbReference>
<dbReference type="Pfam" id="PF05235">
    <property type="entry name" value="CHAD"/>
    <property type="match status" value="1"/>
</dbReference>
<dbReference type="InterPro" id="IPR039013">
    <property type="entry name" value="YgiF"/>
</dbReference>
<dbReference type="SUPFAM" id="SSF55154">
    <property type="entry name" value="CYTH-like phosphatases"/>
    <property type="match status" value="1"/>
</dbReference>
<dbReference type="PROSITE" id="PS51707">
    <property type="entry name" value="CYTH"/>
    <property type="match status" value="1"/>
</dbReference>
<protein>
    <submittedName>
        <fullName evidence="3">CHAD domain-containing protein</fullName>
    </submittedName>
</protein>
<feature type="domain" description="CHAD" evidence="2">
    <location>
        <begin position="227"/>
        <end position="524"/>
    </location>
</feature>
<sequence>MPDSPPLEVELKLETTTDAMEKLLASPLLREHARSTIRSRQLVTTYYDTQDHRLGRRKLALRVRQNGRSFVQTLKTEGTGEGAATRRGEWEVELPDGTPRLAAFTDPAVRELTGLVLPDELTPVFETRFRRQALVVEWVDGSRIPAQIEVALDRGAVRAGEREAPIREVELELKQGDPRALFELAEAMHELVPLRLLALDKATRGYMLATDSPPPWRKARPVTLSPDMLVDDALQTVLGACLRHWIDNEAAARDGRDPEGLHQLRVALRRLRSAMSLFRPALGEEVRAGWNEELRWLLGSLGPARDLDVLASEIMAPVCAARPDDPALAAFAAAAAERRQEAQRVVREALASDRYGSLALRLACWVARRGWRQGADVDVLLVQRQPVAGFAAAILEKRHRRVRKKGRGFARLDPERRHELRIAFKKLRYGAEFFGSLFPEKRVERFRKVTARMQDILGHLNDVAVAERLARDVLEHARSGFEPKDAALGAGQVIGWHLRQAGEREPEAMRAWKAFRAVEPFWEN</sequence>
<dbReference type="InterPro" id="IPR023577">
    <property type="entry name" value="CYTH_domain"/>
</dbReference>
<evidence type="ECO:0000313" key="4">
    <source>
        <dbReference type="Proteomes" id="UP001375743"/>
    </source>
</evidence>
<reference evidence="3 4" key="1">
    <citation type="submission" date="2024-01" db="EMBL/GenBank/DDBJ databases">
        <title>Multi-omics insights into the function and evolution of sodium benzoate biodegradation pathways in Benzoatithermus flavus gen. nov., sp. nov. from hot spring.</title>
        <authorList>
            <person name="Hu C.-J."/>
            <person name="Li W.-J."/>
        </authorList>
    </citation>
    <scope>NUCLEOTIDE SEQUENCE [LARGE SCALE GENOMIC DNA]</scope>
    <source>
        <strain evidence="3 4">SYSU G07066</strain>
    </source>
</reference>
<dbReference type="InterPro" id="IPR007899">
    <property type="entry name" value="CHAD_dom"/>
</dbReference>
<keyword evidence="4" id="KW-1185">Reference proteome</keyword>
<evidence type="ECO:0000259" key="2">
    <source>
        <dbReference type="PROSITE" id="PS51708"/>
    </source>
</evidence>
<dbReference type="SMART" id="SM01118">
    <property type="entry name" value="CYTH"/>
    <property type="match status" value="1"/>
</dbReference>
<dbReference type="Proteomes" id="UP001375743">
    <property type="component" value="Unassembled WGS sequence"/>
</dbReference>
<dbReference type="Gene3D" id="2.40.320.10">
    <property type="entry name" value="Hypothetical Protein Pfu-838710-001"/>
    <property type="match status" value="1"/>
</dbReference>
<dbReference type="Gene3D" id="1.40.20.10">
    <property type="entry name" value="CHAD domain"/>
    <property type="match status" value="1"/>
</dbReference>
<organism evidence="3 4">
    <name type="scientific">Benzoatithermus flavus</name>
    <dbReference type="NCBI Taxonomy" id="3108223"/>
    <lineage>
        <taxon>Bacteria</taxon>
        <taxon>Pseudomonadati</taxon>
        <taxon>Pseudomonadota</taxon>
        <taxon>Alphaproteobacteria</taxon>
        <taxon>Geminicoccales</taxon>
        <taxon>Geminicoccaceae</taxon>
        <taxon>Benzoatithermus</taxon>
    </lineage>
</organism>
<dbReference type="Pfam" id="PF01928">
    <property type="entry name" value="CYTH"/>
    <property type="match status" value="1"/>
</dbReference>
<dbReference type="SMART" id="SM00880">
    <property type="entry name" value="CHAD"/>
    <property type="match status" value="1"/>
</dbReference>
<dbReference type="EMBL" id="JBBLZC010000004">
    <property type="protein sequence ID" value="MEK0082570.1"/>
    <property type="molecule type" value="Genomic_DNA"/>
</dbReference>
<feature type="domain" description="CYTH" evidence="1">
    <location>
        <begin position="6"/>
        <end position="212"/>
    </location>
</feature>
<accession>A0ABU8XMZ3</accession>
<dbReference type="PROSITE" id="PS51708">
    <property type="entry name" value="CHAD"/>
    <property type="match status" value="1"/>
</dbReference>
<gene>
    <name evidence="3" type="ORF">U1T56_05370</name>
</gene>